<dbReference type="RefSeq" id="WP_156023734.1">
    <property type="nucleotide sequence ID" value="NZ_CTRP01000014.1"/>
</dbReference>
<dbReference type="Proteomes" id="UP000049855">
    <property type="component" value="Unassembled WGS sequence"/>
</dbReference>
<reference evidence="2" key="1">
    <citation type="submission" date="2015-03" db="EMBL/GenBank/DDBJ databases">
        <authorList>
            <person name="Nijsse Bart"/>
        </authorList>
    </citation>
    <scope>NUCLEOTIDE SEQUENCE [LARGE SCALE GENOMIC DNA]</scope>
</reference>
<name>A0A0U1L559_9FIRM</name>
<dbReference type="EMBL" id="CTRP01000014">
    <property type="protein sequence ID" value="CQR74429.1"/>
    <property type="molecule type" value="Genomic_DNA"/>
</dbReference>
<gene>
    <name evidence="1" type="ORF">SpAn4DRAFT_0891</name>
</gene>
<evidence type="ECO:0000313" key="2">
    <source>
        <dbReference type="Proteomes" id="UP000049855"/>
    </source>
</evidence>
<sequence>MNRSQENCLSGDHHLQRVSLPFCGGECAAAPASDRKGITAALEPTFPGLT</sequence>
<evidence type="ECO:0000313" key="1">
    <source>
        <dbReference type="EMBL" id="CQR74429.1"/>
    </source>
</evidence>
<keyword evidence="2" id="KW-1185">Reference proteome</keyword>
<accession>A0A0U1L559</accession>
<organism evidence="1 2">
    <name type="scientific">Sporomusa ovata</name>
    <dbReference type="NCBI Taxonomy" id="2378"/>
    <lineage>
        <taxon>Bacteria</taxon>
        <taxon>Bacillati</taxon>
        <taxon>Bacillota</taxon>
        <taxon>Negativicutes</taxon>
        <taxon>Selenomonadales</taxon>
        <taxon>Sporomusaceae</taxon>
        <taxon>Sporomusa</taxon>
    </lineage>
</organism>
<proteinExistence type="predicted"/>
<protein>
    <submittedName>
        <fullName evidence="1">Uncharacterized protein</fullName>
    </submittedName>
</protein>
<dbReference type="AlphaFoldDB" id="A0A0U1L559"/>